<protein>
    <submittedName>
        <fullName evidence="2">Ca2+-binding EF-hand superfamily protein</fullName>
    </submittedName>
</protein>
<dbReference type="InterPro" id="IPR011992">
    <property type="entry name" value="EF-hand-dom_pair"/>
</dbReference>
<dbReference type="InterPro" id="IPR002048">
    <property type="entry name" value="EF_hand_dom"/>
</dbReference>
<dbReference type="PROSITE" id="PS50222">
    <property type="entry name" value="EF_HAND_2"/>
    <property type="match status" value="3"/>
</dbReference>
<organism evidence="2 3">
    <name type="scientific">Allocatelliglobosispora scoriae</name>
    <dbReference type="NCBI Taxonomy" id="643052"/>
    <lineage>
        <taxon>Bacteria</taxon>
        <taxon>Bacillati</taxon>
        <taxon>Actinomycetota</taxon>
        <taxon>Actinomycetes</taxon>
        <taxon>Micromonosporales</taxon>
        <taxon>Micromonosporaceae</taxon>
        <taxon>Allocatelliglobosispora</taxon>
    </lineage>
</organism>
<evidence type="ECO:0000313" key="3">
    <source>
        <dbReference type="Proteomes" id="UP000587527"/>
    </source>
</evidence>
<dbReference type="GO" id="GO:0005509">
    <property type="term" value="F:calcium ion binding"/>
    <property type="evidence" value="ECO:0007669"/>
    <property type="project" value="InterPro"/>
</dbReference>
<dbReference type="InterPro" id="IPR018247">
    <property type="entry name" value="EF_Hand_1_Ca_BS"/>
</dbReference>
<reference evidence="2 3" key="1">
    <citation type="submission" date="2020-08" db="EMBL/GenBank/DDBJ databases">
        <title>Sequencing the genomes of 1000 actinobacteria strains.</title>
        <authorList>
            <person name="Klenk H.-P."/>
        </authorList>
    </citation>
    <scope>NUCLEOTIDE SEQUENCE [LARGE SCALE GENOMIC DNA]</scope>
    <source>
        <strain evidence="2 3">DSM 45362</strain>
    </source>
</reference>
<evidence type="ECO:0000259" key="1">
    <source>
        <dbReference type="PROSITE" id="PS50222"/>
    </source>
</evidence>
<dbReference type="PROSITE" id="PS00018">
    <property type="entry name" value="EF_HAND_1"/>
    <property type="match status" value="2"/>
</dbReference>
<comment type="caution">
    <text evidence="2">The sequence shown here is derived from an EMBL/GenBank/DDBJ whole genome shotgun (WGS) entry which is preliminary data.</text>
</comment>
<dbReference type="EMBL" id="JACHMN010000003">
    <property type="protein sequence ID" value="MBB5872809.1"/>
    <property type="molecule type" value="Genomic_DNA"/>
</dbReference>
<dbReference type="Pfam" id="PF13202">
    <property type="entry name" value="EF-hand_5"/>
    <property type="match status" value="2"/>
</dbReference>
<gene>
    <name evidence="2" type="ORF">F4553_006243</name>
</gene>
<proteinExistence type="predicted"/>
<dbReference type="RefSeq" id="WP_184843007.1">
    <property type="nucleotide sequence ID" value="NZ_JACHMN010000003.1"/>
</dbReference>
<accession>A0A841C0D2</accession>
<name>A0A841C0D2_9ACTN</name>
<sequence length="181" mass="19710">MINEVQAAKLDRRFTLLDLTGDNYVQREDYEELARRLAQGASLPLDHPQRQDIVDSLLGLWEAIAAKVDGDGDGRISRDEWHASVAKSIIERDGFDRIIAPVAEAVLAGYDADSDGELDQDEFESFLTAMGVDAGDASAAFDQIDTDGTGALTLDEITEALRDFYTSPDPDALGNALYGKI</sequence>
<dbReference type="Proteomes" id="UP000587527">
    <property type="component" value="Unassembled WGS sequence"/>
</dbReference>
<dbReference type="SMART" id="SM00054">
    <property type="entry name" value="EFh"/>
    <property type="match status" value="4"/>
</dbReference>
<evidence type="ECO:0000313" key="2">
    <source>
        <dbReference type="EMBL" id="MBB5872809.1"/>
    </source>
</evidence>
<feature type="domain" description="EF-hand" evidence="1">
    <location>
        <begin position="132"/>
        <end position="167"/>
    </location>
</feature>
<dbReference type="SUPFAM" id="SSF47473">
    <property type="entry name" value="EF-hand"/>
    <property type="match status" value="1"/>
</dbReference>
<feature type="domain" description="EF-hand" evidence="1">
    <location>
        <begin position="56"/>
        <end position="91"/>
    </location>
</feature>
<keyword evidence="3" id="KW-1185">Reference proteome</keyword>
<dbReference type="AlphaFoldDB" id="A0A841C0D2"/>
<feature type="domain" description="EF-hand" evidence="1">
    <location>
        <begin position="5"/>
        <end position="40"/>
    </location>
</feature>
<dbReference type="Gene3D" id="1.10.238.10">
    <property type="entry name" value="EF-hand"/>
    <property type="match status" value="1"/>
</dbReference>
<dbReference type="Pfam" id="PF13405">
    <property type="entry name" value="EF-hand_6"/>
    <property type="match status" value="1"/>
</dbReference>